<evidence type="ECO:0000256" key="1">
    <source>
        <dbReference type="ARBA" id="ARBA00022737"/>
    </source>
</evidence>
<sequence length="424" mass="48734">MTKEMAMLPNMGFKLTDTYFLLFCEKNSDGTKHLRLKGKDLYRRNGKRLTHMDMLAVSLFLRDHPEVVSIDLCYNDIGDVGVEIMTENYFNKKNTLLDLNLMSNDLTFIGLSKLYKVAHNLTLRTLRLNGNKFGKKGGEYAAKLIECIPSLELLELGDTDQILRSIDSILEVAKKSKLKVLDISRVIPKTKYDVFNPSWMAKNAGLFLEVNKHLTELHMEKCEMDGHDIQIMLLGMVNNKSLKLLNIAANKIGCLGLRMIAKWLETEPALLGLDVSNNQIGDTGARAFSFGMCYSKLKFLNISYNRIGDDGMACILDTLKKPYYMRLFFFYGNPIGSKSLKIVERMILSGVLKQNYIDTKVYEVDGELQAAFYPTTHFKQQYYSVMTYGCTVPLKIKQNKVEPQDLKRRPFYNLPYYERYQPFY</sequence>
<dbReference type="Pfam" id="PF13516">
    <property type="entry name" value="LRR_6"/>
    <property type="match status" value="3"/>
</dbReference>
<proteinExistence type="predicted"/>
<dbReference type="EMBL" id="JABFTP020000144">
    <property type="protein sequence ID" value="KAL3280757.1"/>
    <property type="molecule type" value="Genomic_DNA"/>
</dbReference>
<evidence type="ECO:0008006" key="4">
    <source>
        <dbReference type="Google" id="ProtNLM"/>
    </source>
</evidence>
<dbReference type="InterPro" id="IPR032675">
    <property type="entry name" value="LRR_dom_sf"/>
</dbReference>
<dbReference type="InterPro" id="IPR052201">
    <property type="entry name" value="LRR-containing_regulator"/>
</dbReference>
<reference evidence="2 3" key="1">
    <citation type="journal article" date="2021" name="BMC Biol.">
        <title>Horizontally acquired antibacterial genes associated with adaptive radiation of ladybird beetles.</title>
        <authorList>
            <person name="Li H.S."/>
            <person name="Tang X.F."/>
            <person name="Huang Y.H."/>
            <person name="Xu Z.Y."/>
            <person name="Chen M.L."/>
            <person name="Du X.Y."/>
            <person name="Qiu B.Y."/>
            <person name="Chen P.T."/>
            <person name="Zhang W."/>
            <person name="Slipinski A."/>
            <person name="Escalona H.E."/>
            <person name="Waterhouse R.M."/>
            <person name="Zwick A."/>
            <person name="Pang H."/>
        </authorList>
    </citation>
    <scope>NUCLEOTIDE SEQUENCE [LARGE SCALE GENOMIC DNA]</scope>
    <source>
        <strain evidence="2">SYSU2018</strain>
    </source>
</reference>
<evidence type="ECO:0000313" key="2">
    <source>
        <dbReference type="EMBL" id="KAL3280757.1"/>
    </source>
</evidence>
<dbReference type="PANTHER" id="PTHR24111">
    <property type="entry name" value="LEUCINE-RICH REPEAT-CONTAINING PROTEIN 34"/>
    <property type="match status" value="1"/>
</dbReference>
<accession>A0ABD2NQG4</accession>
<comment type="caution">
    <text evidence="2">The sequence shown here is derived from an EMBL/GenBank/DDBJ whole genome shotgun (WGS) entry which is preliminary data.</text>
</comment>
<dbReference type="InterPro" id="IPR001611">
    <property type="entry name" value="Leu-rich_rpt"/>
</dbReference>
<dbReference type="SUPFAM" id="SSF52047">
    <property type="entry name" value="RNI-like"/>
    <property type="match status" value="1"/>
</dbReference>
<dbReference type="PANTHER" id="PTHR24111:SF0">
    <property type="entry name" value="LEUCINE-RICH REPEAT-CONTAINING PROTEIN"/>
    <property type="match status" value="1"/>
</dbReference>
<name>A0ABD2NQG4_9CUCU</name>
<protein>
    <recommendedName>
        <fullName evidence="4">Leucine-rich repeat-containing protein 34</fullName>
    </recommendedName>
</protein>
<keyword evidence="1" id="KW-0677">Repeat</keyword>
<dbReference type="AlphaFoldDB" id="A0ABD2NQG4"/>
<gene>
    <name evidence="2" type="ORF">HHI36_003992</name>
</gene>
<dbReference type="SMART" id="SM00368">
    <property type="entry name" value="LRR_RI"/>
    <property type="match status" value="4"/>
</dbReference>
<dbReference type="Proteomes" id="UP001516400">
    <property type="component" value="Unassembled WGS sequence"/>
</dbReference>
<keyword evidence="3" id="KW-1185">Reference proteome</keyword>
<dbReference type="Gene3D" id="3.80.10.10">
    <property type="entry name" value="Ribonuclease Inhibitor"/>
    <property type="match status" value="2"/>
</dbReference>
<organism evidence="2 3">
    <name type="scientific">Cryptolaemus montrouzieri</name>
    <dbReference type="NCBI Taxonomy" id="559131"/>
    <lineage>
        <taxon>Eukaryota</taxon>
        <taxon>Metazoa</taxon>
        <taxon>Ecdysozoa</taxon>
        <taxon>Arthropoda</taxon>
        <taxon>Hexapoda</taxon>
        <taxon>Insecta</taxon>
        <taxon>Pterygota</taxon>
        <taxon>Neoptera</taxon>
        <taxon>Endopterygota</taxon>
        <taxon>Coleoptera</taxon>
        <taxon>Polyphaga</taxon>
        <taxon>Cucujiformia</taxon>
        <taxon>Coccinelloidea</taxon>
        <taxon>Coccinellidae</taxon>
        <taxon>Scymninae</taxon>
        <taxon>Scymnini</taxon>
        <taxon>Cryptolaemus</taxon>
    </lineage>
</organism>
<evidence type="ECO:0000313" key="3">
    <source>
        <dbReference type="Proteomes" id="UP001516400"/>
    </source>
</evidence>